<dbReference type="Gene3D" id="3.10.20.600">
    <property type="match status" value="1"/>
</dbReference>
<dbReference type="SUPFAM" id="SSF142019">
    <property type="entry name" value="Nqo1 FMN-binding domain-like"/>
    <property type="match status" value="1"/>
</dbReference>
<dbReference type="InterPro" id="IPR011538">
    <property type="entry name" value="Nuo51_FMN-bd"/>
</dbReference>
<evidence type="ECO:0000313" key="8">
    <source>
        <dbReference type="Proteomes" id="UP001429357"/>
    </source>
</evidence>
<evidence type="ECO:0000256" key="2">
    <source>
        <dbReference type="ARBA" id="ARBA00022485"/>
    </source>
</evidence>
<accession>A0ABV0F2S7</accession>
<dbReference type="Gene3D" id="3.40.50.11540">
    <property type="entry name" value="NADH-ubiquinone oxidoreductase 51kDa subunit"/>
    <property type="match status" value="1"/>
</dbReference>
<keyword evidence="4" id="KW-0408">Iron</keyword>
<proteinExistence type="inferred from homology"/>
<evidence type="ECO:0000256" key="1">
    <source>
        <dbReference type="ARBA" id="ARBA00007523"/>
    </source>
</evidence>
<reference evidence="7 8" key="2">
    <citation type="submission" date="2024-02" db="EMBL/GenBank/DDBJ databases">
        <title>The Genome Sequence of Enterococcus diestrammenae JM9A.</title>
        <authorList>
            <person name="Earl A."/>
            <person name="Manson A."/>
            <person name="Gilmore M."/>
            <person name="Sanders J."/>
            <person name="Shea T."/>
            <person name="Howe W."/>
            <person name="Livny J."/>
            <person name="Cuomo C."/>
            <person name="Neafsey D."/>
            <person name="Birren B."/>
        </authorList>
    </citation>
    <scope>NUCLEOTIDE SEQUENCE [LARGE SCALE GENOMIC DNA]</scope>
    <source>
        <strain evidence="7 8">JM9A</strain>
    </source>
</reference>
<dbReference type="PANTHER" id="PTHR43578">
    <property type="entry name" value="NADH-QUINONE OXIDOREDUCTASE SUBUNIT F"/>
    <property type="match status" value="1"/>
</dbReference>
<comment type="similarity">
    <text evidence="1">Belongs to the complex I 51 kDa subunit family.</text>
</comment>
<dbReference type="PANTHER" id="PTHR43578:SF3">
    <property type="entry name" value="NADH-QUINONE OXIDOREDUCTASE SUBUNIT F"/>
    <property type="match status" value="1"/>
</dbReference>
<dbReference type="Proteomes" id="UP001429357">
    <property type="component" value="Unassembled WGS sequence"/>
</dbReference>
<evidence type="ECO:0000259" key="6">
    <source>
        <dbReference type="SMART" id="SM00928"/>
    </source>
</evidence>
<dbReference type="SMART" id="SM00928">
    <property type="entry name" value="NADH_4Fe-4S"/>
    <property type="match status" value="1"/>
</dbReference>
<reference evidence="8" key="1">
    <citation type="submission" date="2016-06" db="EMBL/GenBank/DDBJ databases">
        <title>Four novel species of enterococci isolated from chicken manure.</title>
        <authorList>
            <person name="Van Tyne D."/>
        </authorList>
    </citation>
    <scope>NUCLEOTIDE SEQUENCE [LARGE SCALE GENOMIC DNA]</scope>
    <source>
        <strain evidence="8">JM9A</strain>
    </source>
</reference>
<comment type="caution">
    <text evidence="7">The sequence shown here is derived from an EMBL/GenBank/DDBJ whole genome shotgun (WGS) entry which is preliminary data.</text>
</comment>
<dbReference type="SUPFAM" id="SSF142984">
    <property type="entry name" value="Nqo1 middle domain-like"/>
    <property type="match status" value="1"/>
</dbReference>
<dbReference type="Pfam" id="PF01512">
    <property type="entry name" value="Complex1_51K"/>
    <property type="match status" value="1"/>
</dbReference>
<protein>
    <submittedName>
        <fullName evidence="7">NADH-quinone oxidoreductase subunit F</fullName>
    </submittedName>
</protein>
<dbReference type="Pfam" id="PF10589">
    <property type="entry name" value="NADH_4Fe-4S"/>
    <property type="match status" value="1"/>
</dbReference>
<evidence type="ECO:0000256" key="4">
    <source>
        <dbReference type="ARBA" id="ARBA00023004"/>
    </source>
</evidence>
<name>A0ABV0F2S7_9ENTE</name>
<keyword evidence="2" id="KW-0004">4Fe-4S</keyword>
<dbReference type="Gene3D" id="1.20.1440.230">
    <property type="entry name" value="NADH-ubiquinone oxidoreductase 51kDa subunit, iron-sulphur binding domain"/>
    <property type="match status" value="1"/>
</dbReference>
<dbReference type="InterPro" id="IPR001949">
    <property type="entry name" value="NADH-UbQ_OxRdtase_51kDa_CS"/>
</dbReference>
<keyword evidence="3" id="KW-0479">Metal-binding</keyword>
<dbReference type="InterPro" id="IPR037207">
    <property type="entry name" value="Nuop51_4Fe4S-bd_sf"/>
</dbReference>
<sequence>MEEKVLTARFGRLKDPTAVAEYVQQAGYQGLQKALQLSGEAILDELDEALLLGRGGASYPLGKKWRHLYHAVGKEKYIVCNADEGEPGTYKDKALLEQDPLAIIEGMTIAGRLFDARQGYIYIRGEYRQVHERFSQALENARKAQFLGQSIMGIPGFDFEIKIISGAGAYVCGENSALLNSIEGKTGRPRVKPPHLADVGLYGQPTLVNNVESFAGIPVILREGGRYFRQLGTAGGGGTKLVCLTGHVKHRGLYEIKLGTPLEELINSEAFGGGSSTGRPLKFAHFGGQSGMIGDLNALAACRYSYEDLWEHGVSVGCGALVVLDDSVNLVDYLTQVAAFFAHESCGKCTPCRLGTLRQLELMEKIQQGKADRQDLAVLQGMISQITMLSACGLGQSAGNAIASGLAAFPQDFQEKIQPTVQQRKVEVTWL</sequence>
<dbReference type="RefSeq" id="WP_161869330.1">
    <property type="nucleotide sequence ID" value="NZ_JBMRGR010000003.1"/>
</dbReference>
<organism evidence="7 8">
    <name type="scientific">Enterococcus diestrammenae</name>
    <dbReference type="NCBI Taxonomy" id="1155073"/>
    <lineage>
        <taxon>Bacteria</taxon>
        <taxon>Bacillati</taxon>
        <taxon>Bacillota</taxon>
        <taxon>Bacilli</taxon>
        <taxon>Lactobacillales</taxon>
        <taxon>Enterococcaceae</taxon>
        <taxon>Enterococcus</taxon>
    </lineage>
</organism>
<evidence type="ECO:0000256" key="5">
    <source>
        <dbReference type="ARBA" id="ARBA00023014"/>
    </source>
</evidence>
<evidence type="ECO:0000256" key="3">
    <source>
        <dbReference type="ARBA" id="ARBA00022723"/>
    </source>
</evidence>
<dbReference type="EMBL" id="MAEI02000001">
    <property type="protein sequence ID" value="MEO1781313.1"/>
    <property type="molecule type" value="Genomic_DNA"/>
</dbReference>
<dbReference type="InterPro" id="IPR037225">
    <property type="entry name" value="Nuo51_FMN-bd_sf"/>
</dbReference>
<keyword evidence="5" id="KW-0411">Iron-sulfur</keyword>
<evidence type="ECO:0000313" key="7">
    <source>
        <dbReference type="EMBL" id="MEO1781313.1"/>
    </source>
</evidence>
<keyword evidence="8" id="KW-1185">Reference proteome</keyword>
<dbReference type="InterPro" id="IPR019575">
    <property type="entry name" value="Nuop51_4Fe4S-bd"/>
</dbReference>
<dbReference type="Gene3D" id="6.10.250.1450">
    <property type="match status" value="1"/>
</dbReference>
<gene>
    <name evidence="7" type="ORF">BAU18_000892</name>
</gene>
<dbReference type="SUPFAM" id="SSF140490">
    <property type="entry name" value="Nqo1C-terminal domain-like"/>
    <property type="match status" value="1"/>
</dbReference>
<feature type="domain" description="NADH-ubiquinone oxidoreductase 51kDa subunit iron-sulphur binding" evidence="6">
    <location>
        <begin position="331"/>
        <end position="376"/>
    </location>
</feature>
<dbReference type="PROSITE" id="PS00645">
    <property type="entry name" value="COMPLEX1_51K_2"/>
    <property type="match status" value="1"/>
</dbReference>